<evidence type="ECO:0000313" key="1">
    <source>
        <dbReference type="EMBL" id="KAK7331272.1"/>
    </source>
</evidence>
<name>A0AAN9L877_CANGL</name>
<organism evidence="1 2">
    <name type="scientific">Canavalia gladiata</name>
    <name type="common">Sword bean</name>
    <name type="synonym">Dolichos gladiatus</name>
    <dbReference type="NCBI Taxonomy" id="3824"/>
    <lineage>
        <taxon>Eukaryota</taxon>
        <taxon>Viridiplantae</taxon>
        <taxon>Streptophyta</taxon>
        <taxon>Embryophyta</taxon>
        <taxon>Tracheophyta</taxon>
        <taxon>Spermatophyta</taxon>
        <taxon>Magnoliopsida</taxon>
        <taxon>eudicotyledons</taxon>
        <taxon>Gunneridae</taxon>
        <taxon>Pentapetalae</taxon>
        <taxon>rosids</taxon>
        <taxon>fabids</taxon>
        <taxon>Fabales</taxon>
        <taxon>Fabaceae</taxon>
        <taxon>Papilionoideae</taxon>
        <taxon>50 kb inversion clade</taxon>
        <taxon>NPAAA clade</taxon>
        <taxon>indigoferoid/millettioid clade</taxon>
        <taxon>Phaseoleae</taxon>
        <taxon>Canavalia</taxon>
    </lineage>
</organism>
<dbReference type="Proteomes" id="UP001367508">
    <property type="component" value="Unassembled WGS sequence"/>
</dbReference>
<keyword evidence="2" id="KW-1185">Reference proteome</keyword>
<reference evidence="1 2" key="1">
    <citation type="submission" date="2024-01" db="EMBL/GenBank/DDBJ databases">
        <title>The genomes of 5 underutilized Papilionoideae crops provide insights into root nodulation and disease resistanc.</title>
        <authorList>
            <person name="Jiang F."/>
        </authorList>
    </citation>
    <scope>NUCLEOTIDE SEQUENCE [LARGE SCALE GENOMIC DNA]</scope>
    <source>
        <strain evidence="1">LVBAO_FW01</strain>
        <tissue evidence="1">Leaves</tissue>
    </source>
</reference>
<accession>A0AAN9L877</accession>
<evidence type="ECO:0000313" key="2">
    <source>
        <dbReference type="Proteomes" id="UP001367508"/>
    </source>
</evidence>
<dbReference type="EMBL" id="JAYMYQ010000005">
    <property type="protein sequence ID" value="KAK7331272.1"/>
    <property type="molecule type" value="Genomic_DNA"/>
</dbReference>
<proteinExistence type="predicted"/>
<dbReference type="AlphaFoldDB" id="A0AAN9L877"/>
<sequence length="110" mass="12424">MLMSPFSIMRYEVCYFIAIYNSWLIWASLPDMVQTPDQGSPNSALVSTRHVEPANRMQVSIGLACIFPGLEKDSVICDRIGILVYCSDYHLTEFTLSYPSPISWPDLDLA</sequence>
<protein>
    <submittedName>
        <fullName evidence="1">Uncharacterized protein</fullName>
    </submittedName>
</protein>
<gene>
    <name evidence="1" type="ORF">VNO77_25492</name>
</gene>
<comment type="caution">
    <text evidence="1">The sequence shown here is derived from an EMBL/GenBank/DDBJ whole genome shotgun (WGS) entry which is preliminary data.</text>
</comment>